<gene>
    <name evidence="1" type="ORF">Pan54_24230</name>
</gene>
<organism evidence="1 2">
    <name type="scientific">Rubinisphaera italica</name>
    <dbReference type="NCBI Taxonomy" id="2527969"/>
    <lineage>
        <taxon>Bacteria</taxon>
        <taxon>Pseudomonadati</taxon>
        <taxon>Planctomycetota</taxon>
        <taxon>Planctomycetia</taxon>
        <taxon>Planctomycetales</taxon>
        <taxon>Planctomycetaceae</taxon>
        <taxon>Rubinisphaera</taxon>
    </lineage>
</organism>
<proteinExistence type="predicted"/>
<dbReference type="AlphaFoldDB" id="A0A5C5XF22"/>
<reference evidence="1 2" key="1">
    <citation type="submission" date="2019-02" db="EMBL/GenBank/DDBJ databases">
        <title>Deep-cultivation of Planctomycetes and their phenomic and genomic characterization uncovers novel biology.</title>
        <authorList>
            <person name="Wiegand S."/>
            <person name="Jogler M."/>
            <person name="Boedeker C."/>
            <person name="Pinto D."/>
            <person name="Vollmers J."/>
            <person name="Rivas-Marin E."/>
            <person name="Kohn T."/>
            <person name="Peeters S.H."/>
            <person name="Heuer A."/>
            <person name="Rast P."/>
            <person name="Oberbeckmann S."/>
            <person name="Bunk B."/>
            <person name="Jeske O."/>
            <person name="Meyerdierks A."/>
            <person name="Storesund J.E."/>
            <person name="Kallscheuer N."/>
            <person name="Luecker S."/>
            <person name="Lage O.M."/>
            <person name="Pohl T."/>
            <person name="Merkel B.J."/>
            <person name="Hornburger P."/>
            <person name="Mueller R.-W."/>
            <person name="Bruemmer F."/>
            <person name="Labrenz M."/>
            <person name="Spormann A.M."/>
            <person name="Op Den Camp H."/>
            <person name="Overmann J."/>
            <person name="Amann R."/>
            <person name="Jetten M.S.M."/>
            <person name="Mascher T."/>
            <person name="Medema M.H."/>
            <person name="Devos D.P."/>
            <person name="Kaster A.-K."/>
            <person name="Ovreas L."/>
            <person name="Rohde M."/>
            <person name="Galperin M.Y."/>
            <person name="Jogler C."/>
        </authorList>
    </citation>
    <scope>NUCLEOTIDE SEQUENCE [LARGE SCALE GENOMIC DNA]</scope>
    <source>
        <strain evidence="1 2">Pan54</strain>
    </source>
</reference>
<accession>A0A5C5XF22</accession>
<comment type="caution">
    <text evidence="1">The sequence shown here is derived from an EMBL/GenBank/DDBJ whole genome shotgun (WGS) entry which is preliminary data.</text>
</comment>
<dbReference type="Proteomes" id="UP000316095">
    <property type="component" value="Unassembled WGS sequence"/>
</dbReference>
<name>A0A5C5XF22_9PLAN</name>
<sequence>MKELLFPVGVLVIWFVLNAWVLPRFGVKT</sequence>
<evidence type="ECO:0000313" key="1">
    <source>
        <dbReference type="EMBL" id="TWT61686.1"/>
    </source>
</evidence>
<keyword evidence="2" id="KW-1185">Reference proteome</keyword>
<evidence type="ECO:0000313" key="2">
    <source>
        <dbReference type="Proteomes" id="UP000316095"/>
    </source>
</evidence>
<protein>
    <submittedName>
        <fullName evidence="1">Uncharacterized protein</fullName>
    </submittedName>
</protein>
<dbReference type="EMBL" id="SJPG01000001">
    <property type="protein sequence ID" value="TWT61686.1"/>
    <property type="molecule type" value="Genomic_DNA"/>
</dbReference>